<reference evidence="2" key="1">
    <citation type="journal article" date="2019" name="Int. J. Syst. Evol. Microbiol.">
        <title>The Global Catalogue of Microorganisms (GCM) 10K type strain sequencing project: providing services to taxonomists for standard genome sequencing and annotation.</title>
        <authorList>
            <consortium name="The Broad Institute Genomics Platform"/>
            <consortium name="The Broad Institute Genome Sequencing Center for Infectious Disease"/>
            <person name="Wu L."/>
            <person name="Ma J."/>
        </authorList>
    </citation>
    <scope>NUCLEOTIDE SEQUENCE [LARGE SCALE GENOMIC DNA]</scope>
    <source>
        <strain evidence="2">KCTC 42739</strain>
    </source>
</reference>
<comment type="caution">
    <text evidence="1">The sequence shown here is derived from an EMBL/GenBank/DDBJ whole genome shotgun (WGS) entry which is preliminary data.</text>
</comment>
<name>A0ABV7SYJ0_9SPHN</name>
<dbReference type="EMBL" id="JBHRXP010000007">
    <property type="protein sequence ID" value="MFC3581825.1"/>
    <property type="molecule type" value="Genomic_DNA"/>
</dbReference>
<organism evidence="1 2">
    <name type="scientific">Sphingomonas hylomeconis</name>
    <dbReference type="NCBI Taxonomy" id="1395958"/>
    <lineage>
        <taxon>Bacteria</taxon>
        <taxon>Pseudomonadati</taxon>
        <taxon>Pseudomonadota</taxon>
        <taxon>Alphaproteobacteria</taxon>
        <taxon>Sphingomonadales</taxon>
        <taxon>Sphingomonadaceae</taxon>
        <taxon>Sphingomonas</taxon>
    </lineage>
</organism>
<sequence>MAWNDIKRELDSSIHDHAGEITFRAAARAVTQLATNFSYTRLSKENNSRDVLALFRGLLVARVVLDRPDESAVRSAVYSLAKMQLFNSSPSAISKAVIGSLNTSLPVSRNKKMESVRKSLQAASDMMENNKSGFLKEDVAKFHIDIWDTASADFENLERGIRLKPPLDANYIESPQWKRLEDHLVAFDESWEPWLLWLRFRLFGIVTEDIPPNAWPRIEQKIAARPNEFWNRDETSVNVDVANIIIETVDELLEEDIEKGQIEFGLTFYVNSEQKIDLQQNRFDSDELIKGSILAEVIRLDNELIKSSEGNSTARLHDTAKGYAAVFSDGHWKDDALLVMRGDALRNELLFQNNPDNDSDISPFPQSTLLILERTVRCHNVLVNSHSSLSKIDKMLSASGTPLSDLSINKLKDIVKTAEQELILTAKAKAALNIALDDSVTSTKPITNHKMIDATVGNMARAAISFLWRNKKSISITSLAASTYTIGHWVIANESLLLSYFAKNPIMSLALKRILGILHNLPLL</sequence>
<dbReference type="Proteomes" id="UP001595713">
    <property type="component" value="Unassembled WGS sequence"/>
</dbReference>
<evidence type="ECO:0000313" key="2">
    <source>
        <dbReference type="Proteomes" id="UP001595713"/>
    </source>
</evidence>
<gene>
    <name evidence="1" type="ORF">ACFONA_16775</name>
</gene>
<evidence type="ECO:0000313" key="1">
    <source>
        <dbReference type="EMBL" id="MFC3581825.1"/>
    </source>
</evidence>
<dbReference type="RefSeq" id="WP_261292347.1">
    <property type="nucleotide sequence ID" value="NZ_JANQBK010000001.1"/>
</dbReference>
<accession>A0ABV7SYJ0</accession>
<proteinExistence type="predicted"/>
<protein>
    <submittedName>
        <fullName evidence="1">Uncharacterized protein</fullName>
    </submittedName>
</protein>
<keyword evidence="2" id="KW-1185">Reference proteome</keyword>